<keyword evidence="1" id="KW-0812">Transmembrane</keyword>
<dbReference type="InterPro" id="IPR007686">
    <property type="entry name" value="YutG/PgpA"/>
</dbReference>
<dbReference type="PANTHER" id="PTHR36305:SF1">
    <property type="entry name" value="PHOSPHATIDYLGLYCEROPHOSPHATASE A"/>
    <property type="match status" value="1"/>
</dbReference>
<protein>
    <submittedName>
        <fullName evidence="3">Phosphatidylglycerophosphatase A</fullName>
    </submittedName>
</protein>
<dbReference type="CDD" id="cd06971">
    <property type="entry name" value="PgpA"/>
    <property type="match status" value="1"/>
</dbReference>
<dbReference type="RefSeq" id="WP_263336925.1">
    <property type="nucleotide sequence ID" value="NZ_JAGSYH010000004.1"/>
</dbReference>
<reference evidence="4" key="1">
    <citation type="journal article" date="2019" name="Int. J. Syst. Evol. Microbiol.">
        <title>The Global Catalogue of Microorganisms (GCM) 10K type strain sequencing project: providing services to taxonomists for standard genome sequencing and annotation.</title>
        <authorList>
            <consortium name="The Broad Institute Genomics Platform"/>
            <consortium name="The Broad Institute Genome Sequencing Center for Infectious Disease"/>
            <person name="Wu L."/>
            <person name="Ma J."/>
        </authorList>
    </citation>
    <scope>NUCLEOTIDE SEQUENCE [LARGE SCALE GENOMIC DNA]</scope>
    <source>
        <strain evidence="4">JCM 4087</strain>
    </source>
</reference>
<organism evidence="3 4">
    <name type="scientific">Acidicapsa dinghuensis</name>
    <dbReference type="NCBI Taxonomy" id="2218256"/>
    <lineage>
        <taxon>Bacteria</taxon>
        <taxon>Pseudomonadati</taxon>
        <taxon>Acidobacteriota</taxon>
        <taxon>Terriglobia</taxon>
        <taxon>Terriglobales</taxon>
        <taxon>Acidobacteriaceae</taxon>
        <taxon>Acidicapsa</taxon>
    </lineage>
</organism>
<feature type="transmembrane region" description="Helical" evidence="1">
    <location>
        <begin position="87"/>
        <end position="108"/>
    </location>
</feature>
<dbReference type="EMBL" id="JBHSPH010000002">
    <property type="protein sequence ID" value="MFC5861582.1"/>
    <property type="molecule type" value="Genomic_DNA"/>
</dbReference>
<proteinExistence type="predicted"/>
<accession>A0ABW1EE72</accession>
<evidence type="ECO:0000313" key="3">
    <source>
        <dbReference type="EMBL" id="MFC5861582.1"/>
    </source>
</evidence>
<feature type="transmembrane region" description="Helical" evidence="1">
    <location>
        <begin position="176"/>
        <end position="196"/>
    </location>
</feature>
<keyword evidence="1" id="KW-0472">Membrane</keyword>
<gene>
    <name evidence="3" type="ORF">ACFPT7_04710</name>
</gene>
<name>A0ABW1EE72_9BACT</name>
<dbReference type="Proteomes" id="UP001596091">
    <property type="component" value="Unassembled WGS sequence"/>
</dbReference>
<feature type="domain" description="YutG/PgpA" evidence="2">
    <location>
        <begin position="46"/>
        <end position="196"/>
    </location>
</feature>
<keyword evidence="4" id="KW-1185">Reference proteome</keyword>
<dbReference type="PANTHER" id="PTHR36305">
    <property type="entry name" value="PHOSPHATIDYLGLYCEROPHOSPHATASE A"/>
    <property type="match status" value="1"/>
</dbReference>
<evidence type="ECO:0000256" key="1">
    <source>
        <dbReference type="SAM" id="Phobius"/>
    </source>
</evidence>
<evidence type="ECO:0000259" key="2">
    <source>
        <dbReference type="Pfam" id="PF04608"/>
    </source>
</evidence>
<comment type="caution">
    <text evidence="3">The sequence shown here is derived from an EMBL/GenBank/DDBJ whole genome shotgun (WGS) entry which is preliminary data.</text>
</comment>
<keyword evidence="1" id="KW-1133">Transmembrane helix</keyword>
<evidence type="ECO:0000313" key="4">
    <source>
        <dbReference type="Proteomes" id="UP001596091"/>
    </source>
</evidence>
<sequence length="201" mass="21589">MGKFLGSRKPDRDAVAAAMREAAKGGWPEQPMCSLNQRRRFWAWTVATFFGAGFGKPGPGTWGSAAATLLWTIPALLLHLTAAPLAALTLALAALATVLGVPAATIAARESGRKDPGFVVIDEVAGQWLTLLALTLGSAYARLDGAHIVLGFLLFRLFDVTKPFPIRRIEKLPEGWGIVFDDLAAGLYAGLALWLISRWIH</sequence>
<dbReference type="InterPro" id="IPR036681">
    <property type="entry name" value="PgpA-like_sf"/>
</dbReference>
<feature type="transmembrane region" description="Helical" evidence="1">
    <location>
        <begin position="41"/>
        <end position="56"/>
    </location>
</feature>
<dbReference type="Pfam" id="PF04608">
    <property type="entry name" value="PgpA"/>
    <property type="match status" value="1"/>
</dbReference>
<dbReference type="InterPro" id="IPR026037">
    <property type="entry name" value="PgpA"/>
</dbReference>
<dbReference type="SUPFAM" id="SSF101307">
    <property type="entry name" value="YutG-like"/>
    <property type="match status" value="1"/>
</dbReference>